<organism evidence="2 3">
    <name type="scientific">Marine Group III euryarchaeote CG-Epi3</name>
    <dbReference type="NCBI Taxonomy" id="1888997"/>
    <lineage>
        <taxon>Archaea</taxon>
        <taxon>Methanobacteriati</taxon>
        <taxon>Thermoplasmatota</taxon>
        <taxon>Thermoplasmata</taxon>
        <taxon>Candidatus Thermoprofundales</taxon>
    </lineage>
</organism>
<dbReference type="InterPro" id="IPR010319">
    <property type="entry name" value="Transglutaminase-like_Cys_pept"/>
</dbReference>
<feature type="compositionally biased region" description="Acidic residues" evidence="1">
    <location>
        <begin position="46"/>
        <end position="63"/>
    </location>
</feature>
<dbReference type="SUPFAM" id="SSF103647">
    <property type="entry name" value="TSP type-3 repeat"/>
    <property type="match status" value="1"/>
</dbReference>
<dbReference type="GO" id="GO:0005509">
    <property type="term" value="F:calcium ion binding"/>
    <property type="evidence" value="ECO:0007669"/>
    <property type="project" value="InterPro"/>
</dbReference>
<feature type="region of interest" description="Disordered" evidence="1">
    <location>
        <begin position="79"/>
        <end position="107"/>
    </location>
</feature>
<accession>A0A1J5TPS4</accession>
<comment type="caution">
    <text evidence="2">The sequence shown here is derived from an EMBL/GenBank/DDBJ whole genome shotgun (WGS) entry which is preliminary data.</text>
</comment>
<evidence type="ECO:0008006" key="4">
    <source>
        <dbReference type="Google" id="ProtNLM"/>
    </source>
</evidence>
<dbReference type="InterPro" id="IPR028974">
    <property type="entry name" value="TSP_type-3_rpt"/>
</dbReference>
<dbReference type="Proteomes" id="UP000183138">
    <property type="component" value="Unassembled WGS sequence"/>
</dbReference>
<evidence type="ECO:0000313" key="2">
    <source>
        <dbReference type="EMBL" id="OIR22930.1"/>
    </source>
</evidence>
<proteinExistence type="predicted"/>
<reference evidence="2 3" key="1">
    <citation type="submission" date="2016-08" db="EMBL/GenBank/DDBJ databases">
        <title>New Insights into Marine Group III Euryarchaeota, from dark to light.</title>
        <authorList>
            <person name="Haro-Moreno J.M."/>
            <person name="Rodriguez-Valera F."/>
            <person name="Lopez-Garcia P."/>
            <person name="Moreira D."/>
            <person name="Martin-Cuadrado A.B."/>
        </authorList>
    </citation>
    <scope>NUCLEOTIDE SEQUENCE [LARGE SCALE GENOMIC DNA]</scope>
    <source>
        <strain evidence="2">CG-Epi3</strain>
    </source>
</reference>
<name>A0A1J5TPS4_9ARCH</name>
<dbReference type="AlphaFoldDB" id="A0A1J5TPS4"/>
<dbReference type="PANTHER" id="PTHR39327">
    <property type="match status" value="1"/>
</dbReference>
<dbReference type="Gene3D" id="4.10.1080.10">
    <property type="entry name" value="TSP type-3 repeat"/>
    <property type="match status" value="1"/>
</dbReference>
<feature type="region of interest" description="Disordered" evidence="1">
    <location>
        <begin position="36"/>
        <end position="63"/>
    </location>
</feature>
<gene>
    <name evidence="2" type="ORF">BEU00_01340</name>
</gene>
<feature type="compositionally biased region" description="Acidic residues" evidence="1">
    <location>
        <begin position="83"/>
        <end position="107"/>
    </location>
</feature>
<evidence type="ECO:0000256" key="1">
    <source>
        <dbReference type="SAM" id="MobiDB-lite"/>
    </source>
</evidence>
<protein>
    <recommendedName>
        <fullName evidence="4">Transglutaminase-like domain-containing protein</fullName>
    </recommendedName>
</protein>
<evidence type="ECO:0000313" key="3">
    <source>
        <dbReference type="Proteomes" id="UP000183138"/>
    </source>
</evidence>
<dbReference type="EMBL" id="MIYY01000027">
    <property type="protein sequence ID" value="OIR22930.1"/>
    <property type="molecule type" value="Genomic_DNA"/>
</dbReference>
<dbReference type="Gene3D" id="3.10.620.30">
    <property type="match status" value="1"/>
</dbReference>
<sequence>MKSSVKLSTILVIGLLVGAIFNQMLYDADFDGVPNSEDSFPRDSSEWNDNDSDGIGDNLDIDDDNDGFNDSDDFFPFNSLENSDNDLDGIGDNTDTDDDNDGFNDSEDIDQYNDLALKFSFTEIQLIDKQNNKRTAPVIFFLYQGNEQLKRFDNAGNPWNVPWQEDFNLTADFEYNIPDNQTFHEFTVVAYFLKYRNSEELDISSSNSTYTYTIIFNLETRTWNKTNQTLNGSLDNSNDSNDASLVLEIEVFNFGYLKSFKWLFRMTEYQFSYTFDPERYSYYVSQPHMISEYRDYLNFVTIDDYELLEIANILHNISQEEDFTLLDEIDFILSFSQSLKYSEDNITAGVGEYPRYPIETLVDQTGDCEDTSALLISLVEILGFDASIILIPEAWDGYGHAAVGINVTGAEGVHYILNEGKSNEISYYYAETTAPGWRLGEMPDLDSNSAYIYEAK</sequence>
<dbReference type="PANTHER" id="PTHR39327:SF1">
    <property type="entry name" value="BLR5470 PROTEIN"/>
    <property type="match status" value="1"/>
</dbReference>